<feature type="transmembrane region" description="Helical" evidence="1">
    <location>
        <begin position="57"/>
        <end position="78"/>
    </location>
</feature>
<organism evidence="2">
    <name type="scientific">Salix viminalis</name>
    <name type="common">Common osier</name>
    <name type="synonym">Basket willow</name>
    <dbReference type="NCBI Taxonomy" id="40686"/>
    <lineage>
        <taxon>Eukaryota</taxon>
        <taxon>Viridiplantae</taxon>
        <taxon>Streptophyta</taxon>
        <taxon>Embryophyta</taxon>
        <taxon>Tracheophyta</taxon>
        <taxon>Spermatophyta</taxon>
        <taxon>Magnoliopsida</taxon>
        <taxon>eudicotyledons</taxon>
        <taxon>Gunneridae</taxon>
        <taxon>Pentapetalae</taxon>
        <taxon>rosids</taxon>
        <taxon>fabids</taxon>
        <taxon>Malpighiales</taxon>
        <taxon>Salicaceae</taxon>
        <taxon>Saliceae</taxon>
        <taxon>Salix</taxon>
    </lineage>
</organism>
<gene>
    <name evidence="2" type="ORF">SVIM_LOCUS405971</name>
</gene>
<keyword evidence="1" id="KW-0812">Transmembrane</keyword>
<protein>
    <submittedName>
        <fullName evidence="2">Uncharacterized protein</fullName>
    </submittedName>
</protein>
<evidence type="ECO:0000313" key="2">
    <source>
        <dbReference type="EMBL" id="VFU56552.1"/>
    </source>
</evidence>
<feature type="transmembrane region" description="Helical" evidence="1">
    <location>
        <begin position="12"/>
        <end position="32"/>
    </location>
</feature>
<proteinExistence type="predicted"/>
<sequence>MEIQNHDIPELLINLSISIHFIEIHILLLTLYSQPTLSLVFLEQNQNQNLNQNQIDLTLTVCHFFTILTYISVFYLICSLVSLNSSNFTPLLVSKVPRNKIQ</sequence>
<evidence type="ECO:0000256" key="1">
    <source>
        <dbReference type="SAM" id="Phobius"/>
    </source>
</evidence>
<accession>A0A6N2MQE8</accession>
<dbReference type="AlphaFoldDB" id="A0A6N2MQE8"/>
<keyword evidence="1" id="KW-1133">Transmembrane helix</keyword>
<name>A0A6N2MQE8_SALVM</name>
<dbReference type="EMBL" id="CAADRP010001929">
    <property type="protein sequence ID" value="VFU56552.1"/>
    <property type="molecule type" value="Genomic_DNA"/>
</dbReference>
<keyword evidence="1" id="KW-0472">Membrane</keyword>
<reference evidence="2" key="1">
    <citation type="submission" date="2019-03" db="EMBL/GenBank/DDBJ databases">
        <authorList>
            <person name="Mank J."/>
            <person name="Almeida P."/>
        </authorList>
    </citation>
    <scope>NUCLEOTIDE SEQUENCE</scope>
    <source>
        <strain evidence="2">78183</strain>
    </source>
</reference>